<organism evidence="1 2">
    <name type="scientific">Pannus brasiliensis CCIBt3594</name>
    <dbReference type="NCBI Taxonomy" id="1427578"/>
    <lineage>
        <taxon>Bacteria</taxon>
        <taxon>Bacillati</taxon>
        <taxon>Cyanobacteriota</taxon>
        <taxon>Cyanophyceae</taxon>
        <taxon>Oscillatoriophycideae</taxon>
        <taxon>Chroococcales</taxon>
        <taxon>Microcystaceae</taxon>
        <taxon>Pannus</taxon>
    </lineage>
</organism>
<keyword evidence="2" id="KW-1185">Reference proteome</keyword>
<gene>
    <name evidence="1" type="ORF">V0288_09035</name>
</gene>
<dbReference type="Pfam" id="PF10776">
    <property type="entry name" value="DUF2600"/>
    <property type="match status" value="1"/>
</dbReference>
<name>A0AAW9QR57_9CHRO</name>
<proteinExistence type="predicted"/>
<comment type="caution">
    <text evidence="1">The sequence shown here is derived from an EMBL/GenBank/DDBJ whole genome shotgun (WGS) entry which is preliminary data.</text>
</comment>
<dbReference type="AlphaFoldDB" id="A0AAW9QR57"/>
<reference evidence="1 2" key="1">
    <citation type="submission" date="2024-01" db="EMBL/GenBank/DDBJ databases">
        <title>Genomic insights into the taxonomy and metabolism of the cyanobacterium Pannus brasiliensis CCIBt3594.</title>
        <authorList>
            <person name="Machado M."/>
            <person name="Botero N.B."/>
            <person name="Andreote A.P.D."/>
            <person name="Feitosa A.M.T."/>
            <person name="Popin R."/>
            <person name="Sivonen K."/>
            <person name="Fiore M.F."/>
        </authorList>
    </citation>
    <scope>NUCLEOTIDE SEQUENCE [LARGE SCALE GENOMIC DNA]</scope>
    <source>
        <strain evidence="1 2">CCIBt3594</strain>
    </source>
</reference>
<dbReference type="EMBL" id="JBAFSM010000014">
    <property type="protein sequence ID" value="MEG3437261.1"/>
    <property type="molecule type" value="Genomic_DNA"/>
</dbReference>
<dbReference type="RefSeq" id="WP_332864745.1">
    <property type="nucleotide sequence ID" value="NZ_JBAFSM010000014.1"/>
</dbReference>
<dbReference type="Proteomes" id="UP001328733">
    <property type="component" value="Unassembled WGS sequence"/>
</dbReference>
<sequence length="347" mass="40132">MLRVYREVLPRAREYLNGWRIEAEKIPDPELRAQALASIDSKTFHCEGGAIYGLLAGEDIDRTIRFIVAYQTISDYLDNLCDRSTSLDPDDFRSLHLACFHALTPNAECVNYYRARAEQDDGGYLVKLVKTCQNVSRQLPSYGAIAGCLHELAERYCNLQVHKHVRVQERVPRLKAWFEEYPDSVPDLTWYEFSACAGSTLGIFCLVAYAGDPALSREFAIEVKNSYFPWMQGLHILLDYLIDREEDRLGGDLNFCTYYPSDREMTDRLIFFVREADRAVSGLPRRSFHRMIVRALLGVYLADRKVNEQKEIRRSARQIIRSCGGLPFFFLWNGLIMSRIRSRRMLP</sequence>
<evidence type="ECO:0000313" key="2">
    <source>
        <dbReference type="Proteomes" id="UP001328733"/>
    </source>
</evidence>
<accession>A0AAW9QR57</accession>
<protein>
    <submittedName>
        <fullName evidence="1">Tetraprenyl-beta-curcumene synthase family protein</fullName>
    </submittedName>
</protein>
<evidence type="ECO:0000313" key="1">
    <source>
        <dbReference type="EMBL" id="MEG3437261.1"/>
    </source>
</evidence>
<dbReference type="InterPro" id="IPR019712">
    <property type="entry name" value="YtpB-like"/>
</dbReference>